<dbReference type="Pfam" id="PF02892">
    <property type="entry name" value="zf-BED"/>
    <property type="match status" value="1"/>
</dbReference>
<keyword evidence="8" id="KW-1185">Reference proteome</keyword>
<sequence>FLTCNPSCVTIALRGLCTPAKCGHVTYLTGRAVPAHTHHGRGVRFSEVWEYFHLAPPRTGHHPSQYAACRLCGRQVSRGPGLNVGTTALWKHLRSMHREALEKSGHRQVNQCPVGHLPVVQHQPVAEGEWAHLMGQMGALALRASQREREVEKREKAVERRARAVERRERAVEQRERAVEEEERSLTERMLKMKAEEVQVRMKGTCERESALASAAALPMHFV</sequence>
<dbReference type="GO" id="GO:0045618">
    <property type="term" value="P:positive regulation of keratinocyte differentiation"/>
    <property type="evidence" value="ECO:0007669"/>
    <property type="project" value="Ensembl"/>
</dbReference>
<evidence type="ECO:0000313" key="7">
    <source>
        <dbReference type="Ensembl" id="ENSCABP00000001045.1"/>
    </source>
</evidence>
<gene>
    <name evidence="7" type="primary">ZBED2</name>
</gene>
<reference evidence="7" key="1">
    <citation type="submission" date="2025-08" db="UniProtKB">
        <authorList>
            <consortium name="Ensembl"/>
        </authorList>
    </citation>
    <scope>IDENTIFICATION</scope>
</reference>
<evidence type="ECO:0000256" key="2">
    <source>
        <dbReference type="ARBA" id="ARBA00022771"/>
    </source>
</evidence>
<feature type="coiled-coil region" evidence="5">
    <location>
        <begin position="148"/>
        <end position="185"/>
    </location>
</feature>
<dbReference type="InterPro" id="IPR043471">
    <property type="entry name" value="ZBED2/3"/>
</dbReference>
<dbReference type="GO" id="GO:0008270">
    <property type="term" value="F:zinc ion binding"/>
    <property type="evidence" value="ECO:0007669"/>
    <property type="project" value="UniProtKB-KW"/>
</dbReference>
<dbReference type="OMA" id="GHHPNQY"/>
<dbReference type="Proteomes" id="UP000694404">
    <property type="component" value="Unplaced"/>
</dbReference>
<organism evidence="7 8">
    <name type="scientific">Chelonoidis abingdonii</name>
    <name type="common">Abingdon island giant tortoise</name>
    <name type="synonym">Testudo abingdonii</name>
    <dbReference type="NCBI Taxonomy" id="106734"/>
    <lineage>
        <taxon>Eukaryota</taxon>
        <taxon>Metazoa</taxon>
        <taxon>Chordata</taxon>
        <taxon>Craniata</taxon>
        <taxon>Vertebrata</taxon>
        <taxon>Euteleostomi</taxon>
        <taxon>Archelosauria</taxon>
        <taxon>Testudinata</taxon>
        <taxon>Testudines</taxon>
        <taxon>Cryptodira</taxon>
        <taxon>Durocryptodira</taxon>
        <taxon>Testudinoidea</taxon>
        <taxon>Testudinidae</taxon>
        <taxon>Chelonoidis</taxon>
    </lineage>
</organism>
<dbReference type="SMART" id="SM00614">
    <property type="entry name" value="ZnF_BED"/>
    <property type="match status" value="1"/>
</dbReference>
<evidence type="ECO:0000259" key="6">
    <source>
        <dbReference type="PROSITE" id="PS50808"/>
    </source>
</evidence>
<dbReference type="InterPro" id="IPR036236">
    <property type="entry name" value="Znf_C2H2_sf"/>
</dbReference>
<dbReference type="PANTHER" id="PTHR35827">
    <property type="entry name" value="ZINC FINGER BED DOMAIN-CONTAINING PROTEIN 3"/>
    <property type="match status" value="1"/>
</dbReference>
<accession>A0A8C0FYC4</accession>
<keyword evidence="2 4" id="KW-0863">Zinc-finger</keyword>
<keyword evidence="5" id="KW-0175">Coiled coil</keyword>
<keyword evidence="1" id="KW-0479">Metal-binding</keyword>
<evidence type="ECO:0000256" key="1">
    <source>
        <dbReference type="ARBA" id="ARBA00022723"/>
    </source>
</evidence>
<proteinExistence type="predicted"/>
<dbReference type="SUPFAM" id="SSF57667">
    <property type="entry name" value="beta-beta-alpha zinc fingers"/>
    <property type="match status" value="1"/>
</dbReference>
<reference evidence="7" key="2">
    <citation type="submission" date="2025-09" db="UniProtKB">
        <authorList>
            <consortium name="Ensembl"/>
        </authorList>
    </citation>
    <scope>IDENTIFICATION</scope>
</reference>
<protein>
    <submittedName>
        <fullName evidence="7">Zinc finger BED-type containing 2</fullName>
    </submittedName>
</protein>
<dbReference type="AlphaFoldDB" id="A0A8C0FYC4"/>
<dbReference type="Ensembl" id="ENSCABT00000001130.1">
    <property type="protein sequence ID" value="ENSCABP00000001045.1"/>
    <property type="gene ID" value="ENSCABG00000000877.1"/>
</dbReference>
<dbReference type="PANTHER" id="PTHR35827:SF2">
    <property type="entry name" value="ZINC FINGER BED DOMAIN-CONTAINING PROTEIN 3"/>
    <property type="match status" value="1"/>
</dbReference>
<keyword evidence="3" id="KW-0862">Zinc</keyword>
<evidence type="ECO:0000256" key="4">
    <source>
        <dbReference type="PROSITE-ProRule" id="PRU00027"/>
    </source>
</evidence>
<dbReference type="PROSITE" id="PS50808">
    <property type="entry name" value="ZF_BED"/>
    <property type="match status" value="1"/>
</dbReference>
<dbReference type="InterPro" id="IPR003656">
    <property type="entry name" value="Znf_BED"/>
</dbReference>
<dbReference type="GO" id="GO:0000977">
    <property type="term" value="F:RNA polymerase II transcription regulatory region sequence-specific DNA binding"/>
    <property type="evidence" value="ECO:0007669"/>
    <property type="project" value="Ensembl"/>
</dbReference>
<name>A0A8C0FYC4_CHEAB</name>
<evidence type="ECO:0000256" key="5">
    <source>
        <dbReference type="SAM" id="Coils"/>
    </source>
</evidence>
<evidence type="ECO:0000313" key="8">
    <source>
        <dbReference type="Proteomes" id="UP000694404"/>
    </source>
</evidence>
<feature type="domain" description="BED-type" evidence="6">
    <location>
        <begin position="43"/>
        <end position="104"/>
    </location>
</feature>
<evidence type="ECO:0000256" key="3">
    <source>
        <dbReference type="ARBA" id="ARBA00022833"/>
    </source>
</evidence>
<dbReference type="GO" id="GO:0001227">
    <property type="term" value="F:DNA-binding transcription repressor activity, RNA polymerase II-specific"/>
    <property type="evidence" value="ECO:0007669"/>
    <property type="project" value="Ensembl"/>
</dbReference>
<dbReference type="GeneTree" id="ENSGT00940000163343"/>